<comment type="caution">
    <text evidence="2">The sequence shown here is derived from an EMBL/GenBank/DDBJ whole genome shotgun (WGS) entry which is preliminary data.</text>
</comment>
<dbReference type="Pfam" id="PF00395">
    <property type="entry name" value="SLH"/>
    <property type="match status" value="2"/>
</dbReference>
<dbReference type="InterPro" id="IPR001119">
    <property type="entry name" value="SLH_dom"/>
</dbReference>
<evidence type="ECO:0000259" key="1">
    <source>
        <dbReference type="PROSITE" id="PS51272"/>
    </source>
</evidence>
<feature type="domain" description="SLH" evidence="1">
    <location>
        <begin position="90"/>
        <end position="153"/>
    </location>
</feature>
<evidence type="ECO:0000313" key="2">
    <source>
        <dbReference type="EMBL" id="MPM16274.1"/>
    </source>
</evidence>
<dbReference type="PROSITE" id="PS51272">
    <property type="entry name" value="SLH"/>
    <property type="match status" value="2"/>
</dbReference>
<dbReference type="EMBL" id="VSSQ01002581">
    <property type="protein sequence ID" value="MPM16274.1"/>
    <property type="molecule type" value="Genomic_DNA"/>
</dbReference>
<protein>
    <recommendedName>
        <fullName evidence="1">SLH domain-containing protein</fullName>
    </recommendedName>
</protein>
<dbReference type="AlphaFoldDB" id="A0A644XQA2"/>
<name>A0A644XQA2_9ZZZZ</name>
<reference evidence="2" key="1">
    <citation type="submission" date="2019-08" db="EMBL/GenBank/DDBJ databases">
        <authorList>
            <person name="Kucharzyk K."/>
            <person name="Murdoch R.W."/>
            <person name="Higgins S."/>
            <person name="Loffler F."/>
        </authorList>
    </citation>
    <scope>NUCLEOTIDE SEQUENCE</scope>
</reference>
<gene>
    <name evidence="2" type="ORF">SDC9_62652</name>
</gene>
<proteinExistence type="predicted"/>
<sequence>MSNLKKVLAMVLAVAMLLSMGLTAGAGKFADVKDTDSNARAINLLASLEVLKGFEDGTYNAAGTYTREQFAKILYVLMNGKDDLAAMYAGTSPFADVAADRWSAGYITWAKNAKVINGREDGLFWPTDIVTYAEAAKMFVVAMGYDSTVYTFPYGFIDKAQTLKLFDDVAGMTANGPATRGTVAQMAFNALFAAAPRFGTYTAQIGTSSTTETKTRTVAAGAFGMVEATAQLVGTSTDAKGEAFTDAGQVQLDTYGTTSLSGQFDYDGDVDAYIGAKVVVWYKPASSQSGTGADSKERLFDIQPATTNKMYDITSKDVKTSSSKTYDDGGKTVLTFAWNSGTKEVKLDNSDKAKLFDGSNGNVCNAALFTGTVAGEASKADSFRLVDFEGDGTIDAVYQTKTATAKVTGLDKTRVVLGTSKPSAAIAETFTGSKDLKDGDAEIVKVASDIAKNDYAVVKAVRQYTEKGMQTVYVLSKATKLDSVKLSKVKGDDNYFDGTVYNVGKEATYTYGADEVGNKYDLVLNANGYIAFSDKTATTVSSDKWFFAIEAQTVTVNSNERLSAITGYLADGTKKTYSVASDIEVNGTEIDRNDGATSCTATTDPGYKDIAKDAVYQYTINSDGELATLKTMAKVIAGNDDYESTAGSNVQYSTTTTKLSTGGYVTDNTVIFYKNTTDDKYKVFTGATLKKIETTGYTVDGIVNDDDVMVMKLTANATAPTKTTDKYVFLVDVIKEATDGDDYVYTFAVYYDGKLDLVKSDEVNNNSTWNGYIDSETQGIFKLTFDGAGLVDTIAPSNNYASVLVSSTRGSSITGKLIAAADISNGGSTGLKYMVNKNLTTENTVDELADDVYYYQVSDYPVSSAGGAIGIIDNDDYEKTITPGVDSSVMTMSGSTLSYVAILVFNADGDEITNVFYFDSPIASCPDTTAPEFTSGSPTAAPGTGAGEIVVAAEADEACTAYYVVVANNVGTVPTVAQIMAGKDSTGAAAAESGDFALVANTASSETVTATADTDYDVYVAIVDAATNSTVSAKLDVHSHA</sequence>
<organism evidence="2">
    <name type="scientific">bioreactor metagenome</name>
    <dbReference type="NCBI Taxonomy" id="1076179"/>
    <lineage>
        <taxon>unclassified sequences</taxon>
        <taxon>metagenomes</taxon>
        <taxon>ecological metagenomes</taxon>
    </lineage>
</organism>
<accession>A0A644XQA2</accession>
<feature type="domain" description="SLH" evidence="1">
    <location>
        <begin position="25"/>
        <end position="88"/>
    </location>
</feature>